<evidence type="ECO:0000259" key="2">
    <source>
        <dbReference type="Pfam" id="PF01425"/>
    </source>
</evidence>
<dbReference type="Pfam" id="PF01425">
    <property type="entry name" value="Amidase"/>
    <property type="match status" value="1"/>
</dbReference>
<dbReference type="InterPro" id="IPR036928">
    <property type="entry name" value="AS_sf"/>
</dbReference>
<dbReference type="OrthoDB" id="182039at2"/>
<dbReference type="SUPFAM" id="SSF75304">
    <property type="entry name" value="Amidase signature (AS) enzymes"/>
    <property type="match status" value="1"/>
</dbReference>
<comment type="caution">
    <text evidence="3">The sequence shown here is derived from an EMBL/GenBank/DDBJ whole genome shotgun (WGS) entry which is preliminary data.</text>
</comment>
<reference evidence="3 4" key="1">
    <citation type="submission" date="2018-06" db="EMBL/GenBank/DDBJ databases">
        <title>Draft genome sequence of Modestobacter versicolor CP153-2.</title>
        <authorList>
            <person name="Gundlapally S.R."/>
        </authorList>
    </citation>
    <scope>NUCLEOTIDE SEQUENCE [LARGE SCALE GENOMIC DNA]</scope>
    <source>
        <strain evidence="3 4">CP153-2</strain>
    </source>
</reference>
<dbReference type="GO" id="GO:0012505">
    <property type="term" value="C:endomembrane system"/>
    <property type="evidence" value="ECO:0007669"/>
    <property type="project" value="TreeGrafter"/>
</dbReference>
<accession>A0A323VGU0</accession>
<dbReference type="Gene3D" id="3.90.1300.10">
    <property type="entry name" value="Amidase signature (AS) domain"/>
    <property type="match status" value="1"/>
</dbReference>
<dbReference type="InterPro" id="IPR052739">
    <property type="entry name" value="FAAH2"/>
</dbReference>
<protein>
    <submittedName>
        <fullName evidence="3">Amidase</fullName>
    </submittedName>
</protein>
<dbReference type="Proteomes" id="UP000247602">
    <property type="component" value="Unassembled WGS sequence"/>
</dbReference>
<gene>
    <name evidence="3" type="ORF">DMO24_05345</name>
</gene>
<dbReference type="EMBL" id="QKNV01000035">
    <property type="protein sequence ID" value="PZA22366.1"/>
    <property type="molecule type" value="Genomic_DNA"/>
</dbReference>
<proteinExistence type="predicted"/>
<feature type="domain" description="Amidase" evidence="2">
    <location>
        <begin position="63"/>
        <end position="493"/>
    </location>
</feature>
<evidence type="ECO:0000313" key="3">
    <source>
        <dbReference type="EMBL" id="PZA22366.1"/>
    </source>
</evidence>
<dbReference type="AlphaFoldDB" id="A0A323VGU0"/>
<keyword evidence="4" id="KW-1185">Reference proteome</keyword>
<feature type="region of interest" description="Disordered" evidence="1">
    <location>
        <begin position="1"/>
        <end position="34"/>
    </location>
</feature>
<name>A0A323VGU0_9ACTN</name>
<sequence>MVSVMECRPPPRRELIGTCRSPAGSGRGTRAAQARRMPTDLDLLASGTAMLAALAGGQVGAEELTRAHLHRIRGAGAALNAVVTLDAEGALAAARAVDADRAAGRPLGPLAGLPVTVKDTIDAAGLRSSHGRASDARLAAVDAPVVRRLRAAGCVVLGKTNVPVYLASLHTWNDWLGATWSPWGPRLSSGGSSGGASAAVAAGLAVADLGSDLAGSLRIPAAWCGLFGHRPSNGVVSKLGNLPWPRGGLLEPMVSSVGPMTRSAADTTSFFEAMAGAEGVEAVGWRLELPPPRVRSLRDVRVAVWTDDPTCRVDAETRSAVRSFADRLADAGARVAELTAPPVGGADDLALFARLQAGEVVHGMDAEAWADAGARAAAGDPVARLYQQDLRSALDDLEAQRAATVRWQQLFTGVDVVLCPAVTRGAITPDADGRTPATVDVDGSAEPVDSLSDWSRLSSLGRLPATVVPLGPGTRSGLPIGAQLLGPYLEDRTPLRVAELAEEAGLVGFRPPPGW</sequence>
<dbReference type="InterPro" id="IPR023631">
    <property type="entry name" value="Amidase_dom"/>
</dbReference>
<evidence type="ECO:0000313" key="4">
    <source>
        <dbReference type="Proteomes" id="UP000247602"/>
    </source>
</evidence>
<dbReference type="PANTHER" id="PTHR43372:SF4">
    <property type="entry name" value="FATTY-ACID AMIDE HYDROLASE 2"/>
    <property type="match status" value="1"/>
</dbReference>
<dbReference type="PANTHER" id="PTHR43372">
    <property type="entry name" value="FATTY-ACID AMIDE HYDROLASE"/>
    <property type="match status" value="1"/>
</dbReference>
<organism evidence="3 4">
    <name type="scientific">Modestobacter versicolor</name>
    <dbReference type="NCBI Taxonomy" id="429133"/>
    <lineage>
        <taxon>Bacteria</taxon>
        <taxon>Bacillati</taxon>
        <taxon>Actinomycetota</taxon>
        <taxon>Actinomycetes</taxon>
        <taxon>Geodermatophilales</taxon>
        <taxon>Geodermatophilaceae</taxon>
        <taxon>Modestobacter</taxon>
    </lineage>
</organism>
<evidence type="ECO:0000256" key="1">
    <source>
        <dbReference type="SAM" id="MobiDB-lite"/>
    </source>
</evidence>